<dbReference type="SMART" id="SM00342">
    <property type="entry name" value="HTH_ARAC"/>
    <property type="match status" value="1"/>
</dbReference>
<dbReference type="Proteomes" id="UP000662747">
    <property type="component" value="Chromosome"/>
</dbReference>
<dbReference type="InterPro" id="IPR018060">
    <property type="entry name" value="HTH_AraC"/>
</dbReference>
<accession>A0ABX7PCB7</accession>
<feature type="domain" description="HTH araC/xylS-type" evidence="4">
    <location>
        <begin position="199"/>
        <end position="297"/>
    </location>
</feature>
<dbReference type="InterPro" id="IPR009057">
    <property type="entry name" value="Homeodomain-like_sf"/>
</dbReference>
<protein>
    <submittedName>
        <fullName evidence="5">AraC family transcriptional regulator</fullName>
    </submittedName>
</protein>
<dbReference type="PANTHER" id="PTHR46796">
    <property type="entry name" value="HTH-TYPE TRANSCRIPTIONAL ACTIVATOR RHAS-RELATED"/>
    <property type="match status" value="1"/>
</dbReference>
<keyword evidence="2" id="KW-0238">DNA-binding</keyword>
<dbReference type="InterPro" id="IPR014710">
    <property type="entry name" value="RmlC-like_jellyroll"/>
</dbReference>
<evidence type="ECO:0000256" key="2">
    <source>
        <dbReference type="ARBA" id="ARBA00023125"/>
    </source>
</evidence>
<evidence type="ECO:0000313" key="6">
    <source>
        <dbReference type="Proteomes" id="UP000662747"/>
    </source>
</evidence>
<gene>
    <name evidence="5" type="ORF">JY651_22435</name>
</gene>
<dbReference type="InterPro" id="IPR011051">
    <property type="entry name" value="RmlC_Cupin_sf"/>
</dbReference>
<dbReference type="PANTHER" id="PTHR46796:SF7">
    <property type="entry name" value="ARAC FAMILY TRANSCRIPTIONAL REGULATOR"/>
    <property type="match status" value="1"/>
</dbReference>
<evidence type="ECO:0000259" key="4">
    <source>
        <dbReference type="PROSITE" id="PS01124"/>
    </source>
</evidence>
<sequence>MLSAALVRNVMYRRLECGAPWGFQFQERMVAMFYVVARGTMLLEVTGEKPRTLSSGDVVFLPHGTAHVLRDAPTSKPQLIVCDVSKEKATPRGVRRVGGDGATTSLITGIFELGPGRAPSLLDRLPRVITISALEATAHPAIAALIQLIMTESGAPGPASVLVLQRLADVLLVHTLRALSLQPSCRERGLQALRDPQVHDALGLLHGAVGKPWTVATLAKRVGMSRSAFAARFHARVGEPPLQYLARWRMSRAAELLRTTTESVSTIATRVGYESLPSFSKAFRKWQGTSPVAFRRRHQGPSGH</sequence>
<keyword evidence="3" id="KW-0804">Transcription</keyword>
<dbReference type="InterPro" id="IPR018062">
    <property type="entry name" value="HTH_AraC-typ_CS"/>
</dbReference>
<evidence type="ECO:0000313" key="5">
    <source>
        <dbReference type="EMBL" id="QSQ28209.1"/>
    </source>
</evidence>
<dbReference type="Pfam" id="PF12852">
    <property type="entry name" value="Cupin_6"/>
    <property type="match status" value="1"/>
</dbReference>
<dbReference type="Gene3D" id="1.10.10.60">
    <property type="entry name" value="Homeodomain-like"/>
    <property type="match status" value="2"/>
</dbReference>
<dbReference type="SUPFAM" id="SSF46689">
    <property type="entry name" value="Homeodomain-like"/>
    <property type="match status" value="2"/>
</dbReference>
<dbReference type="Pfam" id="PF12833">
    <property type="entry name" value="HTH_18"/>
    <property type="match status" value="1"/>
</dbReference>
<dbReference type="InterPro" id="IPR050204">
    <property type="entry name" value="AraC_XylS_family_regulators"/>
</dbReference>
<dbReference type="PROSITE" id="PS00041">
    <property type="entry name" value="HTH_ARAC_FAMILY_1"/>
    <property type="match status" value="1"/>
</dbReference>
<name>A0ABX7PCB7_9BACT</name>
<keyword evidence="6" id="KW-1185">Reference proteome</keyword>
<evidence type="ECO:0000256" key="3">
    <source>
        <dbReference type="ARBA" id="ARBA00023163"/>
    </source>
</evidence>
<dbReference type="EMBL" id="CP071090">
    <property type="protein sequence ID" value="QSQ28209.1"/>
    <property type="molecule type" value="Genomic_DNA"/>
</dbReference>
<dbReference type="PROSITE" id="PS01124">
    <property type="entry name" value="HTH_ARAC_FAMILY_2"/>
    <property type="match status" value="1"/>
</dbReference>
<evidence type="ECO:0000256" key="1">
    <source>
        <dbReference type="ARBA" id="ARBA00023015"/>
    </source>
</evidence>
<reference evidence="5 6" key="1">
    <citation type="submission" date="2021-02" db="EMBL/GenBank/DDBJ databases">
        <title>De Novo genome assembly of isolated myxobacteria.</title>
        <authorList>
            <person name="Stevens D.C."/>
        </authorList>
    </citation>
    <scope>NUCLEOTIDE SEQUENCE [LARGE SCALE GENOMIC DNA]</scope>
    <source>
        <strain evidence="6">SCPEA02</strain>
    </source>
</reference>
<proteinExistence type="predicted"/>
<dbReference type="Gene3D" id="2.60.120.10">
    <property type="entry name" value="Jelly Rolls"/>
    <property type="match status" value="1"/>
</dbReference>
<dbReference type="SUPFAM" id="SSF51182">
    <property type="entry name" value="RmlC-like cupins"/>
    <property type="match status" value="1"/>
</dbReference>
<keyword evidence="1" id="KW-0805">Transcription regulation</keyword>
<dbReference type="InterPro" id="IPR032783">
    <property type="entry name" value="AraC_lig"/>
</dbReference>
<organism evidence="5 6">
    <name type="scientific">Pyxidicoccus parkwayensis</name>
    <dbReference type="NCBI Taxonomy" id="2813578"/>
    <lineage>
        <taxon>Bacteria</taxon>
        <taxon>Pseudomonadati</taxon>
        <taxon>Myxococcota</taxon>
        <taxon>Myxococcia</taxon>
        <taxon>Myxococcales</taxon>
        <taxon>Cystobacterineae</taxon>
        <taxon>Myxococcaceae</taxon>
        <taxon>Pyxidicoccus</taxon>
    </lineage>
</organism>